<reference evidence="2 3" key="1">
    <citation type="journal article" date="2007" name="Nat. Biotechnol.">
        <title>Genome sequence of the lignocellulose-bioconverting and xylose-fermenting yeast Pichia stipitis.</title>
        <authorList>
            <person name="Jeffries T.W."/>
            <person name="Grigoriev I.V."/>
            <person name="Grimwood J."/>
            <person name="Laplaza J.M."/>
            <person name="Aerts A."/>
            <person name="Salamov A."/>
            <person name="Schmutz J."/>
            <person name="Lindquist E."/>
            <person name="Dehal P."/>
            <person name="Shapiro H."/>
            <person name="Jin Y.S."/>
            <person name="Passoth V."/>
            <person name="Richardson P.M."/>
        </authorList>
    </citation>
    <scope>NUCLEOTIDE SEQUENCE [LARGE SCALE GENOMIC DNA]</scope>
    <source>
        <strain evidence="3">ATCC 58785 / CBS 6054 / NBRC 10063 / NRRL Y-11545</strain>
    </source>
</reference>
<evidence type="ECO:0000256" key="1">
    <source>
        <dbReference type="SAM" id="MobiDB-lite"/>
    </source>
</evidence>
<name>A3LTC1_PICST</name>
<protein>
    <submittedName>
        <fullName evidence="2">Uncharacterized protein</fullName>
    </submittedName>
</protein>
<dbReference type="EMBL" id="CP000498">
    <property type="protein sequence ID" value="ABN66380.1"/>
    <property type="molecule type" value="Genomic_DNA"/>
</dbReference>
<dbReference type="AlphaFoldDB" id="A3LTC1"/>
<feature type="compositionally biased region" description="Basic and acidic residues" evidence="1">
    <location>
        <begin position="155"/>
        <end position="171"/>
    </location>
</feature>
<dbReference type="KEGG" id="pic:PICST_31354"/>
<dbReference type="HOGENOM" id="CLU_956812_0_0_1"/>
<evidence type="ECO:0000313" key="2">
    <source>
        <dbReference type="EMBL" id="ABN66380.1"/>
    </source>
</evidence>
<sequence>MFRISNCSLIVQNLNRKTFLNSGTLTSLRLYSSASTPTRGRGKKGLSEPFEERNIEEYPNEFCAVHTNYGWFTVPLHYYGYDWTSNHINKLVEDSFPDIAENPRDKFVIQQKVDEWIPSVDTSIIPKSHKLTKREGQKIKKEELYRKQLKVEIEPKASKDSKSASANEKKTIASMPEESSKEVKEDIAGIVSYTQTWNYYFSLKYAKSEEPYLIARKNISQSWASLSPATKEKYRLEYAQLLLSGRDIYKGKIITIEEKEKKNQSFAKYKKTLKEKEMKRKQELIDLAEND</sequence>
<keyword evidence="3" id="KW-1185">Reference proteome</keyword>
<dbReference type="InParanoid" id="A3LTC1"/>
<feature type="region of interest" description="Disordered" evidence="1">
    <location>
        <begin position="155"/>
        <end position="178"/>
    </location>
</feature>
<dbReference type="Proteomes" id="UP000002258">
    <property type="component" value="Chromosome 4"/>
</dbReference>
<dbReference type="RefSeq" id="XP_001384409.1">
    <property type="nucleotide sequence ID" value="XM_001384372.1"/>
</dbReference>
<gene>
    <name evidence="2" type="ORF">PICST_31354</name>
</gene>
<dbReference type="OMA" id="RCRISII"/>
<accession>A3LTC1</accession>
<dbReference type="STRING" id="322104.A3LTC1"/>
<organism evidence="2 3">
    <name type="scientific">Scheffersomyces stipitis (strain ATCC 58785 / CBS 6054 / NBRC 10063 / NRRL Y-11545)</name>
    <name type="common">Yeast</name>
    <name type="synonym">Pichia stipitis</name>
    <dbReference type="NCBI Taxonomy" id="322104"/>
    <lineage>
        <taxon>Eukaryota</taxon>
        <taxon>Fungi</taxon>
        <taxon>Dikarya</taxon>
        <taxon>Ascomycota</taxon>
        <taxon>Saccharomycotina</taxon>
        <taxon>Pichiomycetes</taxon>
        <taxon>Debaryomycetaceae</taxon>
        <taxon>Scheffersomyces</taxon>
    </lineage>
</organism>
<evidence type="ECO:0000313" key="3">
    <source>
        <dbReference type="Proteomes" id="UP000002258"/>
    </source>
</evidence>
<dbReference type="GeneID" id="4838969"/>
<dbReference type="eggNOG" id="ENOG502RQ1G">
    <property type="taxonomic scope" value="Eukaryota"/>
</dbReference>
<proteinExistence type="predicted"/>